<feature type="domain" description="Matrin-type" evidence="9">
    <location>
        <begin position="11"/>
        <end position="42"/>
    </location>
</feature>
<dbReference type="Gene3D" id="2.20.70.10">
    <property type="match status" value="1"/>
</dbReference>
<evidence type="ECO:0000256" key="1">
    <source>
        <dbReference type="ARBA" id="ARBA00004123"/>
    </source>
</evidence>
<dbReference type="GO" id="GO:0003723">
    <property type="term" value="F:RNA binding"/>
    <property type="evidence" value="ECO:0007669"/>
    <property type="project" value="TreeGrafter"/>
</dbReference>
<keyword evidence="4" id="KW-0862">Zinc</keyword>
<dbReference type="RefSeq" id="XP_049293638.1">
    <property type="nucleotide sequence ID" value="XM_049437681.1"/>
</dbReference>
<evidence type="ECO:0000259" key="9">
    <source>
        <dbReference type="PROSITE" id="PS50171"/>
    </source>
</evidence>
<protein>
    <submittedName>
        <fullName evidence="10">Uncharacterized protein</fullName>
    </submittedName>
</protein>
<dbReference type="GO" id="GO:0071011">
    <property type="term" value="C:precatalytic spliceosome"/>
    <property type="evidence" value="ECO:0007669"/>
    <property type="project" value="TreeGrafter"/>
</dbReference>
<keyword evidence="2" id="KW-0479">Metal-binding</keyword>
<dbReference type="InterPro" id="IPR000690">
    <property type="entry name" value="Matrin/U1-C_Znf_C2H2"/>
</dbReference>
<dbReference type="GeneID" id="125769152"/>
<evidence type="ECO:0000256" key="5">
    <source>
        <dbReference type="ARBA" id="ARBA00023242"/>
    </source>
</evidence>
<dbReference type="InterPro" id="IPR036020">
    <property type="entry name" value="WW_dom_sf"/>
</dbReference>
<reference evidence="10" key="1">
    <citation type="submission" date="2020-05" db="UniProtKB">
        <authorList>
            <consortium name="EnsemblMetazoa"/>
        </authorList>
    </citation>
    <scope>IDENTIFICATION</scope>
    <source>
        <strain evidence="10">FUMOZ</strain>
    </source>
</reference>
<dbReference type="VEuPathDB" id="VectorBase:AFUN2_004582"/>
<accession>A0A1I8JUH0</accession>
<dbReference type="PANTHER" id="PTHR13173:SF10">
    <property type="entry name" value="WW DOMAIN-BINDING PROTEIN 4"/>
    <property type="match status" value="1"/>
</dbReference>
<evidence type="ECO:0000313" key="10">
    <source>
        <dbReference type="EnsemblMetazoa" id="AFUN016129-PA"/>
    </source>
</evidence>
<dbReference type="PANTHER" id="PTHR13173">
    <property type="entry name" value="WW DOMAIN BINDING PROTEIN 4"/>
    <property type="match status" value="1"/>
</dbReference>
<dbReference type="CDD" id="cd00201">
    <property type="entry name" value="WW"/>
    <property type="match status" value="1"/>
</dbReference>
<keyword evidence="5" id="KW-0539">Nucleus</keyword>
<dbReference type="InterPro" id="IPR001202">
    <property type="entry name" value="WW_dom"/>
</dbReference>
<sequence>MADYWKSNERKYCDFCKCWIADNKSSVQFHENGKRHQMNVQKRISEISHNSYKAQQEQNKIDADLKKMNDAAMKAYMLDISAGADISSRELYEKQKLEQVTENTDQIGPCAGPSASSSATSDCRRSKTKKGREADPLYMPGVDSDDDPESAKGKAMAKKRRLEEVAKIDNGSMWVEAENDEGFPYYWNVKTGESVWEAPKEGYMKKDEYENLSKIAWQKQKENAAIEAKYELENADEIAARLRRENMAQIFKHNRKIKEEIEKKVDHGREAATNAEIERSINPYGRWESVEVKKEQPIDLQLPAAPAPLYVPSVLPEKPEPKFKEKVIDHVPPETKATTSDTFTKKRKIQRQSRQRLDTD</sequence>
<dbReference type="SMART" id="SM00456">
    <property type="entry name" value="WW"/>
    <property type="match status" value="1"/>
</dbReference>
<organism evidence="10">
    <name type="scientific">Anopheles funestus</name>
    <name type="common">African malaria mosquito</name>
    <dbReference type="NCBI Taxonomy" id="62324"/>
    <lineage>
        <taxon>Eukaryota</taxon>
        <taxon>Metazoa</taxon>
        <taxon>Ecdysozoa</taxon>
        <taxon>Arthropoda</taxon>
        <taxon>Hexapoda</taxon>
        <taxon>Insecta</taxon>
        <taxon>Pterygota</taxon>
        <taxon>Neoptera</taxon>
        <taxon>Endopterygota</taxon>
        <taxon>Diptera</taxon>
        <taxon>Nematocera</taxon>
        <taxon>Culicoidea</taxon>
        <taxon>Culicidae</taxon>
        <taxon>Anophelinae</taxon>
        <taxon>Anopheles</taxon>
    </lineage>
</organism>
<evidence type="ECO:0000256" key="3">
    <source>
        <dbReference type="ARBA" id="ARBA00022771"/>
    </source>
</evidence>
<feature type="compositionally biased region" description="Low complexity" evidence="7">
    <location>
        <begin position="108"/>
        <end position="121"/>
    </location>
</feature>
<dbReference type="KEGG" id="afun:125769152"/>
<evidence type="ECO:0000259" key="8">
    <source>
        <dbReference type="PROSITE" id="PS50020"/>
    </source>
</evidence>
<dbReference type="STRING" id="62324.A0A1I8JUH0"/>
<evidence type="ECO:0000256" key="6">
    <source>
        <dbReference type="SAM" id="Coils"/>
    </source>
</evidence>
<dbReference type="PROSITE" id="PS50020">
    <property type="entry name" value="WW_DOMAIN_2"/>
    <property type="match status" value="1"/>
</dbReference>
<dbReference type="EnsemblMetazoa" id="AFUN016129-RA">
    <property type="protein sequence ID" value="AFUN016129-PA"/>
    <property type="gene ID" value="AFUN016129"/>
</dbReference>
<evidence type="ECO:0000256" key="7">
    <source>
        <dbReference type="SAM" id="MobiDB-lite"/>
    </source>
</evidence>
<feature type="region of interest" description="Disordered" evidence="7">
    <location>
        <begin position="103"/>
        <end position="157"/>
    </location>
</feature>
<feature type="region of interest" description="Disordered" evidence="7">
    <location>
        <begin position="324"/>
        <end position="360"/>
    </location>
</feature>
<dbReference type="OrthoDB" id="191651at2759"/>
<dbReference type="AlphaFoldDB" id="A0A1I8JUH0"/>
<dbReference type="Pfam" id="PF06220">
    <property type="entry name" value="zf-U1"/>
    <property type="match status" value="1"/>
</dbReference>
<dbReference type="SUPFAM" id="SSF57667">
    <property type="entry name" value="beta-beta-alpha zinc fingers"/>
    <property type="match status" value="1"/>
</dbReference>
<dbReference type="Gene3D" id="3.30.160.60">
    <property type="entry name" value="Classic Zinc Finger"/>
    <property type="match status" value="1"/>
</dbReference>
<dbReference type="PROSITE" id="PS50171">
    <property type="entry name" value="ZF_MATRIN"/>
    <property type="match status" value="1"/>
</dbReference>
<keyword evidence="3" id="KW-0863">Zinc-finger</keyword>
<dbReference type="SMART" id="SM00451">
    <property type="entry name" value="ZnF_U1"/>
    <property type="match status" value="1"/>
</dbReference>
<evidence type="ECO:0000256" key="2">
    <source>
        <dbReference type="ARBA" id="ARBA00022723"/>
    </source>
</evidence>
<name>A0A1I8JUH0_ANOFN</name>
<dbReference type="Pfam" id="PF00397">
    <property type="entry name" value="WW"/>
    <property type="match status" value="1"/>
</dbReference>
<dbReference type="InterPro" id="IPR013085">
    <property type="entry name" value="U1-CZ_Znf_C2H2"/>
</dbReference>
<dbReference type="InterPro" id="IPR003604">
    <property type="entry name" value="Matrin/U1-like-C_Znf_C2H2"/>
</dbReference>
<evidence type="ECO:0000256" key="4">
    <source>
        <dbReference type="ARBA" id="ARBA00022833"/>
    </source>
</evidence>
<feature type="compositionally biased region" description="Basic residues" evidence="7">
    <location>
        <begin position="345"/>
        <end position="354"/>
    </location>
</feature>
<keyword evidence="6" id="KW-0175">Coiled coil</keyword>
<feature type="compositionally biased region" description="Basic and acidic residues" evidence="7">
    <location>
        <begin position="324"/>
        <end position="333"/>
    </location>
</feature>
<dbReference type="InterPro" id="IPR036236">
    <property type="entry name" value="Znf_C2H2_sf"/>
</dbReference>
<dbReference type="SUPFAM" id="SSF51045">
    <property type="entry name" value="WW domain"/>
    <property type="match status" value="1"/>
</dbReference>
<feature type="domain" description="WW" evidence="8">
    <location>
        <begin position="174"/>
        <end position="201"/>
    </location>
</feature>
<feature type="coiled-coil region" evidence="6">
    <location>
        <begin position="225"/>
        <end position="278"/>
    </location>
</feature>
<dbReference type="VEuPathDB" id="VectorBase:AFUN016129"/>
<dbReference type="GO" id="GO:0000398">
    <property type="term" value="P:mRNA splicing, via spliceosome"/>
    <property type="evidence" value="ECO:0007669"/>
    <property type="project" value="InterPro"/>
</dbReference>
<dbReference type="InterPro" id="IPR040023">
    <property type="entry name" value="WBP4"/>
</dbReference>
<comment type="subcellular location">
    <subcellularLocation>
        <location evidence="1">Nucleus</location>
    </subcellularLocation>
</comment>
<dbReference type="GO" id="GO:0008270">
    <property type="term" value="F:zinc ion binding"/>
    <property type="evidence" value="ECO:0007669"/>
    <property type="project" value="UniProtKB-KW"/>
</dbReference>
<proteinExistence type="predicted"/>